<name>A0ACD1H604_9EURO</name>
<protein>
    <submittedName>
        <fullName evidence="1">Uncharacterized protein</fullName>
    </submittedName>
</protein>
<evidence type="ECO:0000313" key="1">
    <source>
        <dbReference type="EMBL" id="RAH68938.1"/>
    </source>
</evidence>
<evidence type="ECO:0000313" key="2">
    <source>
        <dbReference type="Proteomes" id="UP000249661"/>
    </source>
</evidence>
<dbReference type="EMBL" id="KZ824963">
    <property type="protein sequence ID" value="RAH68938.1"/>
    <property type="molecule type" value="Genomic_DNA"/>
</dbReference>
<sequence>MRSHTLTDRSRLPINGPLFSCWRMTRISCFRRCSNRRCSNLVVTKLEPSSPLNRFSDSTNHDLNVYYITVLGLILFTQTRSQTGIIDTSPFPVNFRSNQPTLFQYPRYKYKQAKAR</sequence>
<reference evidence="1" key="1">
    <citation type="submission" date="2018-02" db="EMBL/GenBank/DDBJ databases">
        <title>The genomes of Aspergillus section Nigri reveals drivers in fungal speciation.</title>
        <authorList>
            <consortium name="DOE Joint Genome Institute"/>
            <person name="Vesth T.C."/>
            <person name="Nybo J."/>
            <person name="Theobald S."/>
            <person name="Brandl J."/>
            <person name="Frisvad J.C."/>
            <person name="Nielsen K.F."/>
            <person name="Lyhne E.K."/>
            <person name="Kogle M.E."/>
            <person name="Kuo A."/>
            <person name="Riley R."/>
            <person name="Clum A."/>
            <person name="Nolan M."/>
            <person name="Lipzen A."/>
            <person name="Salamov A."/>
            <person name="Henrissat B."/>
            <person name="Wiebenga A."/>
            <person name="De vries R.P."/>
            <person name="Grigoriev I.V."/>
            <person name="Mortensen U.H."/>
            <person name="Andersen M.R."/>
            <person name="Baker S.E."/>
        </authorList>
    </citation>
    <scope>NUCLEOTIDE SEQUENCE</scope>
    <source>
        <strain evidence="1">CBS 121060</strain>
    </source>
</reference>
<gene>
    <name evidence="1" type="ORF">BO66DRAFT_117999</name>
</gene>
<accession>A0ACD1H604</accession>
<keyword evidence="2" id="KW-1185">Reference proteome</keyword>
<organism evidence="1 2">
    <name type="scientific">Aspergillus aculeatinus CBS 121060</name>
    <dbReference type="NCBI Taxonomy" id="1448322"/>
    <lineage>
        <taxon>Eukaryota</taxon>
        <taxon>Fungi</taxon>
        <taxon>Dikarya</taxon>
        <taxon>Ascomycota</taxon>
        <taxon>Pezizomycotina</taxon>
        <taxon>Eurotiomycetes</taxon>
        <taxon>Eurotiomycetidae</taxon>
        <taxon>Eurotiales</taxon>
        <taxon>Aspergillaceae</taxon>
        <taxon>Aspergillus</taxon>
        <taxon>Aspergillus subgen. Circumdati</taxon>
    </lineage>
</organism>
<proteinExistence type="predicted"/>
<dbReference type="Proteomes" id="UP000249661">
    <property type="component" value="Unassembled WGS sequence"/>
</dbReference>